<dbReference type="EMBL" id="JYVU01000086">
    <property type="protein sequence ID" value="KTZ04418.1"/>
    <property type="molecule type" value="Genomic_DNA"/>
</dbReference>
<dbReference type="Proteomes" id="UP000839617">
    <property type="component" value="Unassembled WGS sequence"/>
</dbReference>
<protein>
    <submittedName>
        <fullName evidence="14">AAA family ATPase</fullName>
    </submittedName>
    <submittedName>
        <fullName evidence="2">KAP family P-loop domain protein</fullName>
    </submittedName>
    <submittedName>
        <fullName evidence="3">NTPase</fullName>
    </submittedName>
</protein>
<dbReference type="Proteomes" id="UP000839616">
    <property type="component" value="Unassembled WGS sequence"/>
</dbReference>
<dbReference type="Proteomes" id="UP000885258">
    <property type="component" value="Unassembled WGS sequence"/>
</dbReference>
<dbReference type="EMBL" id="AAHIDF010000002">
    <property type="protein sequence ID" value="EBW3626812.1"/>
    <property type="molecule type" value="Genomic_DNA"/>
</dbReference>
<evidence type="ECO:0000313" key="12">
    <source>
        <dbReference type="EMBL" id="ECW0640491.1"/>
    </source>
</evidence>
<dbReference type="KEGG" id="seni:CY43_12015"/>
<evidence type="ECO:0000313" key="19">
    <source>
        <dbReference type="EMBL" id="MLP86257.1"/>
    </source>
</evidence>
<dbReference type="Proteomes" id="UP000885385">
    <property type="component" value="Unassembled WGS sequence"/>
</dbReference>
<dbReference type="Proteomes" id="UP000839909">
    <property type="component" value="Unassembled WGS sequence"/>
</dbReference>
<reference evidence="17 21" key="1">
    <citation type="submission" date="2014-09" db="EMBL/GenBank/DDBJ databases">
        <title>Salmonella Genotype and Phenotype Association.</title>
        <authorList>
            <person name="Chen Y."/>
            <person name="Folster J."/>
            <person name="Ayers S."/>
            <person name="Kabera C."/>
            <person name="Li C."/>
            <person name="Mukherjee S."/>
            <person name="Lam C."/>
            <person name="Zhao S."/>
            <person name="McDermott P."/>
        </authorList>
    </citation>
    <scope>NUCLEOTIDE SEQUENCE [LARGE SCALE GENOMIC DNA]</scope>
    <source>
        <strain evidence="17 21">CVM N32045</strain>
    </source>
</reference>
<reference evidence="16" key="7">
    <citation type="submission" date="2019-10" db="EMBL/GenBank/DDBJ databases">
        <authorList>
            <consortium name="NCBI Pathogen Detection Project"/>
        </authorList>
    </citation>
    <scope>NUCLEOTIDE SEQUENCE</scope>
    <source>
        <strain evidence="16">Salmonella enterica</strain>
    </source>
</reference>
<dbReference type="Proteomes" id="UP000839905">
    <property type="component" value="Unassembled WGS sequence"/>
</dbReference>
<dbReference type="OMA" id="HDITRAN"/>
<proteinExistence type="predicted"/>
<sequence length="443" mass="50870">MLETLSFTERDEFQRRNIAENIIKLLKPEADISPLVIDGAWGTGKSEFSIKLKNLIIEQETESKVVYVDAFKGDHAESPLLLITSAIASILPEEEKQNFIKRSLPAIRFGLKTVLKAGAGWFLRQEASEVAEEFQDAMKKASNAAIDGTIENILEDHMESEKNINSLKSCIEDISNKQKIVIIIDELDRCKPSFSTNIIETIKHIFDINNVFFILVTNTEQLKASINHIYGYSINSQKYLDKFIKYTITLPDTCLINGHNVCKTSVIYWDHLVGETTLLNKINSLVGSFICDLIQRTNLSLRETQTFSRNLNIFRLLNDNECKSNDPFINMIVVVAVFIHCFGDKEKLKQEITAESISYLADLLNIKEIPYSYERRSQIPEISIIFFGIIKDSITLNERFAPKSDEELKKFTNVYTDYEHLKFWSTTPRELMIKYINQMSFIQ</sequence>
<evidence type="ECO:0000313" key="16">
    <source>
        <dbReference type="EMBL" id="HAB0971670.1"/>
    </source>
</evidence>
<gene>
    <name evidence="11" type="ORF">AAB27_24010</name>
    <name evidence="18" type="ORF">AU613_26350</name>
    <name evidence="13" type="ORF">AVC05_19100</name>
    <name evidence="10" type="ORF">B1P38_10955</name>
    <name evidence="14" type="ORF">CA117_09375</name>
    <name evidence="8" type="ORF">CE70_24640</name>
    <name evidence="15" type="ORF">CFF59_03770</name>
    <name evidence="17" type="ORF">DD95_23475</name>
    <name evidence="3" type="ORF">DMO92_06135</name>
    <name evidence="4" type="ORF">DPF41_01600</name>
    <name evidence="5" type="ORF">DPS76_08070</name>
    <name evidence="19" type="ORF">DRM14_13150</name>
    <name evidence="6" type="ORF">DU071_17510</name>
    <name evidence="9" type="ORF">E0935_05745</name>
    <name evidence="7" type="ORF">EER35_20220</name>
    <name evidence="12" type="ORF">F3R12_11600</name>
    <name evidence="16" type="ORF">GB466_14030</name>
    <name evidence="2" type="ORF">SE14_02447</name>
</gene>
<evidence type="ECO:0000313" key="13">
    <source>
        <dbReference type="EMBL" id="ECY5343325.1"/>
    </source>
</evidence>
<dbReference type="Proteomes" id="UP000034636">
    <property type="component" value="Chromosome"/>
</dbReference>
<evidence type="ECO:0000313" key="18">
    <source>
        <dbReference type="EMBL" id="MIT52342.1"/>
    </source>
</evidence>
<evidence type="ECO:0000313" key="17">
    <source>
        <dbReference type="EMBL" id="KTZ04418.1"/>
    </source>
</evidence>
<evidence type="ECO:0000259" key="1">
    <source>
        <dbReference type="Pfam" id="PF07693"/>
    </source>
</evidence>
<evidence type="ECO:0000313" key="21">
    <source>
        <dbReference type="Proteomes" id="UP000054461"/>
    </source>
</evidence>
<accession>A0A0D6FCV3</accession>
<reference evidence="8 22" key="4">
    <citation type="submission" date="2018-07" db="EMBL/GenBank/DDBJ databases">
        <authorList>
            <consortium name="GenomeTrakr network: Whole genome sequencing for foodborne pathogen traceback"/>
        </authorList>
    </citation>
    <scope>NUCLEOTIDE SEQUENCE [LARGE SCALE GENOMIC DNA]</scope>
    <source>
        <strain evidence="12">AUSMDU00020735</strain>
        <strain evidence="8 22">VA_WGS-00080</strain>
    </source>
</reference>
<dbReference type="Proteomes" id="UP000839914">
    <property type="component" value="Unassembled WGS sequence"/>
</dbReference>
<evidence type="ECO:0000313" key="6">
    <source>
        <dbReference type="EMBL" id="EBY1703705.1"/>
    </source>
</evidence>
<name>A0A0D6FCV3_SALTM</name>
<dbReference type="SUPFAM" id="SSF52540">
    <property type="entry name" value="P-loop containing nucleoside triphosphate hydrolases"/>
    <property type="match status" value="1"/>
</dbReference>
<evidence type="ECO:0000313" key="7">
    <source>
        <dbReference type="EMBL" id="EBZ6923279.1"/>
    </source>
</evidence>
<dbReference type="Proteomes" id="UP000839595">
    <property type="component" value="Unassembled WGS sequence"/>
</dbReference>
<dbReference type="AlphaFoldDB" id="A0A0D6FCV3"/>
<evidence type="ECO:0000313" key="11">
    <source>
        <dbReference type="EMBL" id="ECV8763931.1"/>
    </source>
</evidence>
<reference evidence="18" key="6">
    <citation type="submission" date="2018-08" db="EMBL/GenBank/DDBJ databases">
        <authorList>
            <person name="Ashton P.M."/>
            <person name="Dallman T."/>
            <person name="Nair S."/>
            <person name="De Pinna E."/>
            <person name="Peters T."/>
            <person name="Grant K."/>
        </authorList>
    </citation>
    <scope>NUCLEOTIDE SEQUENCE [LARGE SCALE GENOMIC DNA]</scope>
    <source>
        <strain evidence="4">231108</strain>
        <strain evidence="9">265852</strain>
        <strain evidence="18">29290</strain>
        <strain evidence="6">356083</strain>
        <strain evidence="5">422529</strain>
        <strain evidence="19">425567</strain>
        <strain evidence="13">43916</strain>
        <strain evidence="3">488670</strain>
        <strain evidence="7">632340</strain>
        <strain evidence="11">86846</strain>
    </source>
</reference>
<dbReference type="Proteomes" id="UP000839581">
    <property type="component" value="Unassembled WGS sequence"/>
</dbReference>
<dbReference type="EMBL" id="AAHDPU010000004">
    <property type="protein sequence ID" value="EBU9271657.1"/>
    <property type="molecule type" value="Genomic_DNA"/>
</dbReference>
<dbReference type="InterPro" id="IPR027417">
    <property type="entry name" value="P-loop_NTPase"/>
</dbReference>
<accession>A0A0F7J8A2</accession>
<organism evidence="14">
    <name type="scientific">Salmonella typhimurium</name>
    <dbReference type="NCBI Taxonomy" id="90371"/>
    <lineage>
        <taxon>Bacteria</taxon>
        <taxon>Pseudomonadati</taxon>
        <taxon>Pseudomonadota</taxon>
        <taxon>Gammaproteobacteria</taxon>
        <taxon>Enterobacterales</taxon>
        <taxon>Enterobacteriaceae</taxon>
        <taxon>Salmonella</taxon>
    </lineage>
</organism>
<dbReference type="InterPro" id="IPR011646">
    <property type="entry name" value="KAP_P-loop"/>
</dbReference>
<reference evidence="16" key="3">
    <citation type="journal article" date="2018" name="Genome Biol.">
        <title>SKESA: strategic k-mer extension for scrupulous assemblies.</title>
        <authorList>
            <person name="Souvorov A."/>
            <person name="Agarwala R."/>
            <person name="Lipman D.J."/>
        </authorList>
    </citation>
    <scope>NUCLEOTIDE SEQUENCE</scope>
    <source>
        <strain evidence="16">Salmonella enterica</strain>
    </source>
</reference>
<dbReference type="Proteomes" id="UP000839908">
    <property type="component" value="Unassembled WGS sequence"/>
</dbReference>
<dbReference type="eggNOG" id="COG4928">
    <property type="taxonomic scope" value="Bacteria"/>
</dbReference>
<feature type="domain" description="KAP NTPase" evidence="1">
    <location>
        <begin position="15"/>
        <end position="317"/>
    </location>
</feature>
<evidence type="ECO:0000313" key="2">
    <source>
        <dbReference type="EMBL" id="AKH07936.1"/>
    </source>
</evidence>
<dbReference type="Proteomes" id="UP000054461">
    <property type="component" value="Unassembled WGS sequence"/>
</dbReference>
<dbReference type="EMBL" id="AAKUOT010000101">
    <property type="protein sequence ID" value="ECV8763931.1"/>
    <property type="molecule type" value="Genomic_DNA"/>
</dbReference>
<evidence type="ECO:0000313" key="9">
    <source>
        <dbReference type="EMBL" id="ECF1542752.1"/>
    </source>
</evidence>
<dbReference type="EMBL" id="AAKRET010000009">
    <property type="protein sequence ID" value="ECU8354102.1"/>
    <property type="molecule type" value="Genomic_DNA"/>
</dbReference>
<reference evidence="14" key="5">
    <citation type="submission" date="2018-07" db="EMBL/GenBank/DDBJ databases">
        <authorList>
            <consortium name="PulseNet: The National Subtyping Network for Foodborne Disease Surveillance"/>
            <person name="Tarr C.L."/>
            <person name="Trees E."/>
            <person name="Katz L.S."/>
            <person name="Carleton-Romer H.A."/>
            <person name="Stroika S."/>
            <person name="Kucerova Z."/>
            <person name="Roache K.F."/>
            <person name="Sabol A.L."/>
            <person name="Besser J."/>
            <person name="Gerner-Smidt P."/>
        </authorList>
    </citation>
    <scope>NUCLEOTIDE SEQUENCE</scope>
    <source>
        <strain evidence="10">PNUSAS008736</strain>
        <strain evidence="14">PNUSAS012947</strain>
        <strain evidence="15">PNUSAS016739</strain>
    </source>
</reference>
<dbReference type="EMBL" id="AAIGQE010000029">
    <property type="protein sequence ID" value="ECE0298280.1"/>
    <property type="molecule type" value="Genomic_DNA"/>
</dbReference>
<evidence type="ECO:0000313" key="8">
    <source>
        <dbReference type="EMBL" id="ECE0298280.1"/>
    </source>
</evidence>
<dbReference type="Proteomes" id="UP000839907">
    <property type="component" value="Unassembled WGS sequence"/>
</dbReference>
<evidence type="ECO:0000313" key="15">
    <source>
        <dbReference type="EMBL" id="EDI6664385.1"/>
    </source>
</evidence>
<dbReference type="Proteomes" id="UP000839915">
    <property type="component" value="Unassembled WGS sequence"/>
</dbReference>
<evidence type="ECO:0000313" key="5">
    <source>
        <dbReference type="EMBL" id="EBW5462402.1"/>
    </source>
</evidence>
<dbReference type="EMBL" id="CP011428">
    <property type="protein sequence ID" value="AKH07936.1"/>
    <property type="molecule type" value="Genomic_DNA"/>
</dbReference>
<evidence type="ECO:0000313" key="4">
    <source>
        <dbReference type="EMBL" id="EBW3626812.1"/>
    </source>
</evidence>
<dbReference type="Pfam" id="PF07693">
    <property type="entry name" value="KAP_NTPase"/>
    <property type="match status" value="1"/>
</dbReference>
<dbReference type="RefSeq" id="WP_000894640.1">
    <property type="nucleotide sequence ID" value="NZ_AP023291.1"/>
</dbReference>
<dbReference type="PATRIC" id="fig|59201.158.peg.2489"/>
<evidence type="ECO:0000313" key="22">
    <source>
        <dbReference type="Proteomes" id="UP000338496"/>
    </source>
</evidence>
<dbReference type="EMBL" id="AALDNI010000048">
    <property type="protein sequence ID" value="ECY5343325.1"/>
    <property type="molecule type" value="Genomic_DNA"/>
</dbReference>
<dbReference type="EMBL" id="AAMLUT010000002">
    <property type="protein sequence ID" value="EDI6664385.1"/>
    <property type="molecule type" value="Genomic_DNA"/>
</dbReference>
<dbReference type="EMBL" id="RSUA01000115">
    <property type="protein sequence ID" value="MIT52342.1"/>
    <property type="molecule type" value="Genomic_DNA"/>
</dbReference>
<dbReference type="Proteomes" id="UP000338496">
    <property type="component" value="Unassembled WGS sequence"/>
</dbReference>
<dbReference type="EMBL" id="AAIKGB010000005">
    <property type="protein sequence ID" value="ECF1542752.1"/>
    <property type="molecule type" value="Genomic_DNA"/>
</dbReference>
<evidence type="ECO:0000313" key="10">
    <source>
        <dbReference type="EMBL" id="ECU8354102.1"/>
    </source>
</evidence>
<dbReference type="EMBL" id="RVDJ01000011">
    <property type="protein sequence ID" value="MLP86257.1"/>
    <property type="molecule type" value="Genomic_DNA"/>
</dbReference>
<evidence type="ECO:0000313" key="14">
    <source>
        <dbReference type="EMBL" id="EDH4441785.1"/>
    </source>
</evidence>
<dbReference type="Proteomes" id="UP000839911">
    <property type="component" value="Unassembled WGS sequence"/>
</dbReference>
<dbReference type="EMBL" id="AAHRYM010000036">
    <property type="protein sequence ID" value="EBZ6923279.1"/>
    <property type="molecule type" value="Genomic_DNA"/>
</dbReference>
<evidence type="ECO:0000313" key="3">
    <source>
        <dbReference type="EMBL" id="EBU9271657.1"/>
    </source>
</evidence>
<dbReference type="EMBL" id="AAHNIA010000036">
    <property type="protein sequence ID" value="EBY1703705.1"/>
    <property type="molecule type" value="Genomic_DNA"/>
</dbReference>
<dbReference type="EMBL" id="AAHIPE010000006">
    <property type="protein sequence ID" value="EBW5462402.1"/>
    <property type="molecule type" value="Genomic_DNA"/>
</dbReference>
<evidence type="ECO:0000313" key="20">
    <source>
        <dbReference type="Proteomes" id="UP000034636"/>
    </source>
</evidence>
<reference evidence="2 20" key="2">
    <citation type="journal article" date="2015" name="Genome Announc.">
        <title>Complete Genome Sequencing of a Multidrug-Resistant and Human-Invasive Salmonella enterica Serovar Typhimurium Strain of the Emerging Sequence Type 213 Genotype.</title>
        <authorList>
            <person name="Calva E."/>
            <person name="Silva C."/>
            <person name="Zaidi M.B."/>
            <person name="Sanchez-Flores A."/>
            <person name="Estrada K."/>
            <person name="Silva G.G."/>
            <person name="Soto-Jimenez L.M."/>
            <person name="Wiesner M."/>
            <person name="Fernandez-Mora M."/>
            <person name="Edwards R.A."/>
            <person name="Vinuesa P."/>
        </authorList>
    </citation>
    <scope>NUCLEOTIDE SEQUENCE [LARGE SCALE GENOMIC DNA]</scope>
    <source>
        <strain evidence="2 20">YU39</strain>
    </source>
</reference>
<dbReference type="EMBL" id="AAMHQU010000008">
    <property type="protein sequence ID" value="EDH4441785.1"/>
    <property type="molecule type" value="Genomic_DNA"/>
</dbReference>
<dbReference type="EMBL" id="AAKVET010000006">
    <property type="protein sequence ID" value="ECW0640491.1"/>
    <property type="molecule type" value="Genomic_DNA"/>
</dbReference>
<dbReference type="Gene3D" id="3.40.50.300">
    <property type="entry name" value="P-loop containing nucleotide triphosphate hydrolases"/>
    <property type="match status" value="1"/>
</dbReference>
<dbReference type="EMBL" id="DAAFPQ010000009">
    <property type="protein sequence ID" value="HAB0971670.1"/>
    <property type="molecule type" value="Genomic_DNA"/>
</dbReference>